<feature type="transmembrane region" description="Helical" evidence="1">
    <location>
        <begin position="58"/>
        <end position="79"/>
    </location>
</feature>
<dbReference type="EMBL" id="MN739731">
    <property type="protein sequence ID" value="QHT23413.1"/>
    <property type="molecule type" value="Genomic_DNA"/>
</dbReference>
<keyword evidence="1" id="KW-0472">Membrane</keyword>
<feature type="transmembrane region" description="Helical" evidence="1">
    <location>
        <begin position="15"/>
        <end position="37"/>
    </location>
</feature>
<evidence type="ECO:0000256" key="1">
    <source>
        <dbReference type="SAM" id="Phobius"/>
    </source>
</evidence>
<keyword evidence="1" id="KW-1133">Transmembrane helix</keyword>
<proteinExistence type="predicted"/>
<protein>
    <submittedName>
        <fullName evidence="2">Uncharacterized protein</fullName>
    </submittedName>
</protein>
<reference evidence="2" key="1">
    <citation type="journal article" date="2020" name="Nature">
        <title>Giant virus diversity and host interactions through global metagenomics.</title>
        <authorList>
            <person name="Schulz F."/>
            <person name="Roux S."/>
            <person name="Paez-Espino D."/>
            <person name="Jungbluth S."/>
            <person name="Walsh D.A."/>
            <person name="Denef V.J."/>
            <person name="McMahon K.D."/>
            <person name="Konstantinidis K.T."/>
            <person name="Eloe-Fadrosh E.A."/>
            <person name="Kyrpides N.C."/>
            <person name="Woyke T."/>
        </authorList>
    </citation>
    <scope>NUCLEOTIDE SEQUENCE</scope>
    <source>
        <strain evidence="2">GVMAG-M-3300023179-116</strain>
    </source>
</reference>
<organism evidence="2">
    <name type="scientific">viral metagenome</name>
    <dbReference type="NCBI Taxonomy" id="1070528"/>
    <lineage>
        <taxon>unclassified sequences</taxon>
        <taxon>metagenomes</taxon>
        <taxon>organismal metagenomes</taxon>
    </lineage>
</organism>
<sequence length="82" mass="9605">MNNITQLNIFISRHVTVVSIVLFIIFFYLIKVLKPAFLFKPDGSMREFGIGYKNKTILPMWLVAILLSMLCYLGVLYYVTYF</sequence>
<evidence type="ECO:0000313" key="2">
    <source>
        <dbReference type="EMBL" id="QHT23413.1"/>
    </source>
</evidence>
<accession>A0A6C0E4M9</accession>
<name>A0A6C0E4M9_9ZZZZ</name>
<keyword evidence="1" id="KW-0812">Transmembrane</keyword>
<dbReference type="AlphaFoldDB" id="A0A6C0E4M9"/>